<evidence type="ECO:0000256" key="3">
    <source>
        <dbReference type="ARBA" id="ARBA00023235"/>
    </source>
</evidence>
<dbReference type="Gene3D" id="3.90.226.10">
    <property type="entry name" value="2-enoyl-CoA Hydratase, Chain A, domain 1"/>
    <property type="match status" value="1"/>
</dbReference>
<dbReference type="GO" id="GO:0004165">
    <property type="term" value="F:delta(3)-delta(2)-enoyl-CoA isomerase activity"/>
    <property type="evidence" value="ECO:0007669"/>
    <property type="project" value="UniProtKB-ARBA"/>
</dbReference>
<keyword evidence="5" id="KW-1185">Reference proteome</keyword>
<evidence type="ECO:0000313" key="5">
    <source>
        <dbReference type="Proteomes" id="UP000444316"/>
    </source>
</evidence>
<comment type="subcellular location">
    <subcellularLocation>
        <location evidence="1">Peroxisome</location>
    </subcellularLocation>
</comment>
<evidence type="ECO:0000256" key="2">
    <source>
        <dbReference type="ARBA" id="ARBA00023140"/>
    </source>
</evidence>
<proteinExistence type="predicted"/>
<evidence type="ECO:0000313" key="4">
    <source>
        <dbReference type="EMBL" id="MYN46643.1"/>
    </source>
</evidence>
<gene>
    <name evidence="4" type="ORF">GTP23_16470</name>
</gene>
<dbReference type="InterPro" id="IPR001753">
    <property type="entry name" value="Enoyl-CoA_hydra/iso"/>
</dbReference>
<comment type="caution">
    <text evidence="4">The sequence shown here is derived from an EMBL/GenBank/DDBJ whole genome shotgun (WGS) entry which is preliminary data.</text>
</comment>
<protein>
    <submittedName>
        <fullName evidence="4">Enoyl-CoA hydratase</fullName>
        <ecNumber evidence="4">4.2.1.17</ecNumber>
    </submittedName>
</protein>
<keyword evidence="3" id="KW-0413">Isomerase</keyword>
<dbReference type="CDD" id="cd06558">
    <property type="entry name" value="crotonase-like"/>
    <property type="match status" value="1"/>
</dbReference>
<keyword evidence="4" id="KW-0456">Lyase</keyword>
<keyword evidence="2" id="KW-0576">Peroxisome</keyword>
<organism evidence="4 5">
    <name type="scientific">Duganella fentianensis</name>
    <dbReference type="NCBI Taxonomy" id="2692177"/>
    <lineage>
        <taxon>Bacteria</taxon>
        <taxon>Pseudomonadati</taxon>
        <taxon>Pseudomonadota</taxon>
        <taxon>Betaproteobacteria</taxon>
        <taxon>Burkholderiales</taxon>
        <taxon>Oxalobacteraceae</taxon>
        <taxon>Telluria group</taxon>
        <taxon>Duganella</taxon>
    </lineage>
</organism>
<dbReference type="EMBL" id="WWCL01000003">
    <property type="protein sequence ID" value="MYN46643.1"/>
    <property type="molecule type" value="Genomic_DNA"/>
</dbReference>
<sequence length="259" mass="27583">MDILSSISNGVLTLEFNRPERKNAITSAMYQSMADAINAAEQDTSVRALLICGQPEIFTAGNDLEDFMKSARPDDGAGIEARSVYQFMMALANCSKPVVAAVAGAAVGIGTTLLLHCDLVYAADNAKFSVPFVQLGLCPEYGSSLLLTQLAGYPRAAEKLMLGEAFLAQEALEMGLISKILPAAELRAFAEAQAAKLVALPASSLRVTKQLMKAARKGPVADAIAAENVHFGAMLVAPEAREAFMAFFQKRKPDFSQFA</sequence>
<evidence type="ECO:0000256" key="1">
    <source>
        <dbReference type="ARBA" id="ARBA00004275"/>
    </source>
</evidence>
<accession>A0A845I038</accession>
<dbReference type="AlphaFoldDB" id="A0A845I038"/>
<dbReference type="RefSeq" id="WP_161036103.1">
    <property type="nucleotide sequence ID" value="NZ_WWCL01000003.1"/>
</dbReference>
<dbReference type="PANTHER" id="PTHR43684">
    <property type="match status" value="1"/>
</dbReference>
<dbReference type="PANTHER" id="PTHR43684:SF1">
    <property type="entry name" value="ENOYL-COA DELTA ISOMERASE 2"/>
    <property type="match status" value="1"/>
</dbReference>
<dbReference type="Pfam" id="PF00378">
    <property type="entry name" value="ECH_1"/>
    <property type="match status" value="1"/>
</dbReference>
<dbReference type="SUPFAM" id="SSF52096">
    <property type="entry name" value="ClpP/crotonase"/>
    <property type="match status" value="1"/>
</dbReference>
<name>A0A845I038_9BURK</name>
<dbReference type="GO" id="GO:0004300">
    <property type="term" value="F:enoyl-CoA hydratase activity"/>
    <property type="evidence" value="ECO:0007669"/>
    <property type="project" value="UniProtKB-EC"/>
</dbReference>
<reference evidence="4" key="1">
    <citation type="submission" date="2019-12" db="EMBL/GenBank/DDBJ databases">
        <title>Novel species isolated from a subtropical stream in China.</title>
        <authorList>
            <person name="Lu H."/>
        </authorList>
    </citation>
    <scope>NUCLEOTIDE SEQUENCE [LARGE SCALE GENOMIC DNA]</scope>
    <source>
        <strain evidence="4">FT93W</strain>
    </source>
</reference>
<dbReference type="InterPro" id="IPR051053">
    <property type="entry name" value="ECH/Chromodomain_protein"/>
</dbReference>
<dbReference type="Proteomes" id="UP000444316">
    <property type="component" value="Unassembled WGS sequence"/>
</dbReference>
<dbReference type="InterPro" id="IPR029045">
    <property type="entry name" value="ClpP/crotonase-like_dom_sf"/>
</dbReference>
<dbReference type="EC" id="4.2.1.17" evidence="4"/>